<dbReference type="Proteomes" id="UP001354989">
    <property type="component" value="Chromosome"/>
</dbReference>
<keyword evidence="6 8" id="KW-0472">Membrane</keyword>
<accession>A0ABM7VH86</accession>
<dbReference type="Pfam" id="PF13715">
    <property type="entry name" value="CarbopepD_reg_2"/>
    <property type="match status" value="1"/>
</dbReference>
<reference evidence="13 14" key="1">
    <citation type="submission" date="2021-12" db="EMBL/GenBank/DDBJ databases">
        <title>Genome sequencing of bacteria with rrn-lacking chromosome and rrn-plasmid.</title>
        <authorList>
            <person name="Anda M."/>
            <person name="Iwasaki W."/>
        </authorList>
    </citation>
    <scope>NUCLEOTIDE SEQUENCE [LARGE SCALE GENOMIC DNA]</scope>
    <source>
        <strain evidence="13 14">NBRC 101262</strain>
    </source>
</reference>
<comment type="subcellular location">
    <subcellularLocation>
        <location evidence="1 8">Cell outer membrane</location>
        <topology evidence="1 8">Multi-pass membrane protein</topology>
    </subcellularLocation>
</comment>
<gene>
    <name evidence="13" type="ORF">PEPS_26090</name>
</gene>
<dbReference type="InterPro" id="IPR000531">
    <property type="entry name" value="Beta-barrel_TonB"/>
</dbReference>
<evidence type="ECO:0000256" key="5">
    <source>
        <dbReference type="ARBA" id="ARBA00023077"/>
    </source>
</evidence>
<keyword evidence="13" id="KW-0675">Receptor</keyword>
<dbReference type="Gene3D" id="2.40.170.20">
    <property type="entry name" value="TonB-dependent receptor, beta-barrel domain"/>
    <property type="match status" value="1"/>
</dbReference>
<keyword evidence="2 8" id="KW-0813">Transport</keyword>
<dbReference type="InterPro" id="IPR036942">
    <property type="entry name" value="Beta-barrel_TonB_sf"/>
</dbReference>
<dbReference type="PANTHER" id="PTHR30442">
    <property type="entry name" value="IRON III DICITRATE TRANSPORT PROTEIN FECA"/>
    <property type="match status" value="1"/>
</dbReference>
<keyword evidence="3 8" id="KW-1134">Transmembrane beta strand</keyword>
<feature type="domain" description="TonB-dependent receptor-like beta-barrel" evidence="11">
    <location>
        <begin position="344"/>
        <end position="785"/>
    </location>
</feature>
<feature type="domain" description="TonB-dependent receptor plug" evidence="12">
    <location>
        <begin position="127"/>
        <end position="235"/>
    </location>
</feature>
<dbReference type="InterPro" id="IPR012910">
    <property type="entry name" value="Plug_dom"/>
</dbReference>
<evidence type="ECO:0000259" key="12">
    <source>
        <dbReference type="Pfam" id="PF07715"/>
    </source>
</evidence>
<keyword evidence="10" id="KW-0732">Signal</keyword>
<organism evidence="13 14">
    <name type="scientific">Persicobacter psychrovividus</name>
    <dbReference type="NCBI Taxonomy" id="387638"/>
    <lineage>
        <taxon>Bacteria</taxon>
        <taxon>Pseudomonadati</taxon>
        <taxon>Bacteroidota</taxon>
        <taxon>Cytophagia</taxon>
        <taxon>Cytophagales</taxon>
        <taxon>Persicobacteraceae</taxon>
        <taxon>Persicobacter</taxon>
    </lineage>
</organism>
<dbReference type="RefSeq" id="WP_338397268.1">
    <property type="nucleotide sequence ID" value="NZ_AP025292.1"/>
</dbReference>
<evidence type="ECO:0000256" key="1">
    <source>
        <dbReference type="ARBA" id="ARBA00004571"/>
    </source>
</evidence>
<proteinExistence type="inferred from homology"/>
<dbReference type="Gene3D" id="2.170.130.10">
    <property type="entry name" value="TonB-dependent receptor, plug domain"/>
    <property type="match status" value="1"/>
</dbReference>
<evidence type="ECO:0000256" key="2">
    <source>
        <dbReference type="ARBA" id="ARBA00022448"/>
    </source>
</evidence>
<evidence type="ECO:0000256" key="9">
    <source>
        <dbReference type="RuleBase" id="RU003357"/>
    </source>
</evidence>
<dbReference type="PROSITE" id="PS52016">
    <property type="entry name" value="TONB_DEPENDENT_REC_3"/>
    <property type="match status" value="1"/>
</dbReference>
<evidence type="ECO:0000313" key="13">
    <source>
        <dbReference type="EMBL" id="BDD00329.1"/>
    </source>
</evidence>
<evidence type="ECO:0000256" key="10">
    <source>
        <dbReference type="SAM" id="SignalP"/>
    </source>
</evidence>
<dbReference type="InterPro" id="IPR039426">
    <property type="entry name" value="TonB-dep_rcpt-like"/>
</dbReference>
<dbReference type="InterPro" id="IPR008969">
    <property type="entry name" value="CarboxyPept-like_regulatory"/>
</dbReference>
<evidence type="ECO:0000259" key="11">
    <source>
        <dbReference type="Pfam" id="PF00593"/>
    </source>
</evidence>
<dbReference type="PANTHER" id="PTHR30442:SF0">
    <property type="entry name" value="FE(3+) DICITRATE TRANSPORT PROTEIN FECA"/>
    <property type="match status" value="1"/>
</dbReference>
<sequence length="816" mass="89728">MKNIYTYLTFVLAFFAMSQVAMAQGKISGQVLSHQQQTLEGVTIGIEGTTAGAVTDAEGKFIIDHVPSGKTVLVSRSVGFSENRIQVMVKNGKSYHYRIVLKPAVTDLENVTINGGSLTRSGAGIEAIPGANHYISPEELAVFNYRDVNSVLAFVPGMNLVQEDGWGLRPNVGIRGTGSERSSKVTLMEDGILIAPAPYVAPAAYYFPSAGRMEAFEILKGASQIKYGPNTTGGALNLVSTAIPQSTTALVDLNAGSYGQKNAHVYAGTSGEQYGILVETFQQFADGFKTLPNNDNTGFAKQDYMIKGQLNTKADAKVFQSLQFKVGYNKETSQETYLGLTEEDFQLDPYQRYIASQKDEMTSEQKIYSLQHVIEPTDFMSVVTSVYRTDFARNWYKLSKVGGVSIGKILDDPSAYPTEYGYMTGATEVPADGLEVKANNRAYYSQGVQTRINAVFNTGKFKHMPEVGFRYHEDGMDRFQWSDKYSMTNMEMTKTTAGVQGVGSGNNRLENAYAFATYLQYSMEYGALSVIPGVRYESIYQVRNDYGADDPDRTGKDLSEKSNQVSVILPGVGVEYGIGQYWATFAGVHKGFSPPGSKEETNPEESVNYEVGLRTNRPMWSASATYYFNDYQNLLTSDNEGSGGAGSGDMFNGGRVHSKGVELEANGNLLYGRTTKYQLPVNFSYSYTVANFQNTFASEFEPWGDVEKGDFLPYVAPHQWALGAGFAAPKFAVNTVAKYQAAMRTVAGIGEIPAGEGTDNIFTMDLSVRYYPHAKVEIYGNWNNIMNQTYLVSRRPDGLRPNMPTSVVLGVKFRWK</sequence>
<name>A0ABM7VH86_9BACT</name>
<dbReference type="SUPFAM" id="SSF49464">
    <property type="entry name" value="Carboxypeptidase regulatory domain-like"/>
    <property type="match status" value="1"/>
</dbReference>
<protein>
    <submittedName>
        <fullName evidence="13">TonB-dependent receptor</fullName>
    </submittedName>
</protein>
<feature type="signal peptide" evidence="10">
    <location>
        <begin position="1"/>
        <end position="23"/>
    </location>
</feature>
<keyword evidence="7 8" id="KW-0998">Cell outer membrane</keyword>
<evidence type="ECO:0000256" key="6">
    <source>
        <dbReference type="ARBA" id="ARBA00023136"/>
    </source>
</evidence>
<evidence type="ECO:0000256" key="7">
    <source>
        <dbReference type="ARBA" id="ARBA00023237"/>
    </source>
</evidence>
<keyword evidence="14" id="KW-1185">Reference proteome</keyword>
<comment type="similarity">
    <text evidence="8 9">Belongs to the TonB-dependent receptor family.</text>
</comment>
<keyword evidence="5 9" id="KW-0798">TonB box</keyword>
<evidence type="ECO:0000256" key="3">
    <source>
        <dbReference type="ARBA" id="ARBA00022452"/>
    </source>
</evidence>
<dbReference type="Pfam" id="PF00593">
    <property type="entry name" value="TonB_dep_Rec_b-barrel"/>
    <property type="match status" value="1"/>
</dbReference>
<dbReference type="Pfam" id="PF07715">
    <property type="entry name" value="Plug"/>
    <property type="match status" value="1"/>
</dbReference>
<dbReference type="EMBL" id="AP025292">
    <property type="protein sequence ID" value="BDD00329.1"/>
    <property type="molecule type" value="Genomic_DNA"/>
</dbReference>
<evidence type="ECO:0000256" key="8">
    <source>
        <dbReference type="PROSITE-ProRule" id="PRU01360"/>
    </source>
</evidence>
<dbReference type="Gene3D" id="2.60.40.1120">
    <property type="entry name" value="Carboxypeptidase-like, regulatory domain"/>
    <property type="match status" value="1"/>
</dbReference>
<dbReference type="SUPFAM" id="SSF56935">
    <property type="entry name" value="Porins"/>
    <property type="match status" value="1"/>
</dbReference>
<keyword evidence="4 8" id="KW-0812">Transmembrane</keyword>
<evidence type="ECO:0000256" key="4">
    <source>
        <dbReference type="ARBA" id="ARBA00022692"/>
    </source>
</evidence>
<evidence type="ECO:0000313" key="14">
    <source>
        <dbReference type="Proteomes" id="UP001354989"/>
    </source>
</evidence>
<dbReference type="InterPro" id="IPR037066">
    <property type="entry name" value="Plug_dom_sf"/>
</dbReference>
<feature type="chain" id="PRO_5046058660" evidence="10">
    <location>
        <begin position="24"/>
        <end position="816"/>
    </location>
</feature>